<dbReference type="GeneID" id="12445530"/>
<accession>G0LN93</accession>
<protein>
    <submittedName>
        <fullName evidence="2">Uncharacterized protein</fullName>
    </submittedName>
</protein>
<proteinExistence type="predicted"/>
<dbReference type="RefSeq" id="WP_014554894.1">
    <property type="nucleotide sequence ID" value="NC_017457.1"/>
</dbReference>
<keyword evidence="1" id="KW-0175">Coiled coil</keyword>
<organism evidence="2 3">
    <name type="scientific">Haloquadratum walsbyi (strain DSM 16854 / JCM 12705 / C23)</name>
    <dbReference type="NCBI Taxonomy" id="768065"/>
    <lineage>
        <taxon>Archaea</taxon>
        <taxon>Methanobacteriati</taxon>
        <taxon>Methanobacteriota</taxon>
        <taxon>Stenosarchaea group</taxon>
        <taxon>Halobacteria</taxon>
        <taxon>Halobacteriales</taxon>
        <taxon>Haloferacaceae</taxon>
        <taxon>Haloquadratum</taxon>
    </lineage>
</organism>
<keyword evidence="2" id="KW-0614">Plasmid</keyword>
<evidence type="ECO:0000313" key="2">
    <source>
        <dbReference type="EMBL" id="CCC41899.1"/>
    </source>
</evidence>
<feature type="coiled-coil region" evidence="1">
    <location>
        <begin position="651"/>
        <end position="685"/>
    </location>
</feature>
<evidence type="ECO:0000313" key="3">
    <source>
        <dbReference type="Proteomes" id="UP000007954"/>
    </source>
</evidence>
<dbReference type="HOGENOM" id="CLU_354378_0_0_2"/>
<dbReference type="KEGG" id="hwc:Hqrw_5023"/>
<evidence type="ECO:0000256" key="1">
    <source>
        <dbReference type="SAM" id="Coils"/>
    </source>
</evidence>
<dbReference type="EMBL" id="FR746100">
    <property type="protein sequence ID" value="CCC41899.1"/>
    <property type="molecule type" value="Genomic_DNA"/>
</dbReference>
<gene>
    <name evidence="2" type="ordered locus">Hqrw_5023</name>
</gene>
<sequence>MTDPMENLSGIMNGIDVKTNKEYHKEANEAVTETKEEIENWFTDQLVSEQKESVRIAYNQALEQDILDFCDKEPMGLGEYPDEVNNINQRLLDILRNPEAQSLADRVDKWFINADIDVLDSNERNSLIEIFKSDIDGCKNEIEQIIQSHNSLQDMLPIKNRQVNQLLRNAITESSSISDLRSIREQLEMIVPLWSYPWTIDSQYEVATAIETEVKLILEEYIKEVVTRSDNFRQLTTVINEKFSEGSKHLDDIRKGWSRVEREIRQLNDLEEINSIPVAIETRAQSAAENASSIQSLVNEINDLESDVSILYDMASVSLDRFHPTADVSSSSFINTAELITEYESAHEIRKSSLAAETSSKITHIKPEFDKHVTNARDIMEQTENSLRSKINSVRKLAQNFDLRDDSDKLSDILSDLSKTNKIDDYINISNRSGSLFKKIQTKIKTERLAELELVVFEWLTDQSDNPHEIVDNLEAIRTVQSYPWNLDSNQTGIKMIEDCVNDMIGDVLKSLLEQLESPDELVTLIDEKFESVGKSLSQLEQIGIVCKVEALSDTEIVEDPLRPANLRIRNALDNAGSLRNLIKRLEDVAESICMLNDIASRSLDKFISRTDEVPDNLESEVLDLHDQYQKAIDIREEVFNLDAPELPTAHNEFENHIDNAKNILEKLQKKTRQKIRLSEELAREFELKGELKQLDRISKKFVNVSTVKDTIRTYSKVIDVYDQIQEIVHDTLSSTQKGILEWIIRRDDDVVLNSDVQRELATEFGCEETEIVDHFLSLQEDGFLDFIVKKP</sequence>
<dbReference type="AlphaFoldDB" id="G0LN93"/>
<dbReference type="Proteomes" id="UP000007954">
    <property type="component" value="Plasmid PL100"/>
</dbReference>
<reference evidence="2 3" key="1">
    <citation type="journal article" date="2011" name="PLoS ONE">
        <title>Haloquadratum walsbyi: limited diversity in a global pond.</title>
        <authorList>
            <person name="Dyall-Smith M."/>
            <person name="Pfeiffer F."/>
            <person name="Klee K."/>
            <person name="Palm P."/>
            <person name="Gross K."/>
            <person name="Schuster S.C."/>
            <person name="Rampp M."/>
            <person name="Oesterhelt D."/>
        </authorList>
    </citation>
    <scope>NUCLEOTIDE SEQUENCE [LARGE SCALE GENOMIC DNA]</scope>
    <source>
        <strain evidence="3">DSM 16854 / JCM 12705 / C23</strain>
        <plasmid evidence="3">Plasmid PL100</plasmid>
    </source>
</reference>
<geneLocation type="plasmid" evidence="2 3">
    <name>PL100</name>
</geneLocation>
<name>G0LN93_HALWC</name>